<dbReference type="NCBIfam" id="TIGR04183">
    <property type="entry name" value="Por_Secre_tail"/>
    <property type="match status" value="1"/>
</dbReference>
<accession>A0A2S1LE66</accession>
<dbReference type="PANTHER" id="PTHR12558">
    <property type="entry name" value="CELL DIVISION CYCLE 16,23,27"/>
    <property type="match status" value="1"/>
</dbReference>
<evidence type="ECO:0000313" key="4">
    <source>
        <dbReference type="EMBL" id="AWG21971.1"/>
    </source>
</evidence>
<dbReference type="InterPro" id="IPR026444">
    <property type="entry name" value="Secre_tail"/>
</dbReference>
<dbReference type="Gene3D" id="1.25.40.10">
    <property type="entry name" value="Tetratricopeptide repeat domain"/>
    <property type="match status" value="2"/>
</dbReference>
<organism evidence="4 5">
    <name type="scientific">Flavobacterium faecale</name>
    <dbReference type="NCBI Taxonomy" id="1355330"/>
    <lineage>
        <taxon>Bacteria</taxon>
        <taxon>Pseudomonadati</taxon>
        <taxon>Bacteroidota</taxon>
        <taxon>Flavobacteriia</taxon>
        <taxon>Flavobacteriales</taxon>
        <taxon>Flavobacteriaceae</taxon>
        <taxon>Flavobacterium</taxon>
    </lineage>
</organism>
<dbReference type="SMART" id="SM00028">
    <property type="entry name" value="TPR"/>
    <property type="match status" value="6"/>
</dbReference>
<feature type="repeat" description="TPR" evidence="2">
    <location>
        <begin position="143"/>
        <end position="176"/>
    </location>
</feature>
<feature type="domain" description="Secretion system C-terminal sorting" evidence="3">
    <location>
        <begin position="355"/>
        <end position="421"/>
    </location>
</feature>
<evidence type="ECO:0000313" key="5">
    <source>
        <dbReference type="Proteomes" id="UP000244527"/>
    </source>
</evidence>
<dbReference type="PANTHER" id="PTHR12558:SF13">
    <property type="entry name" value="CELL DIVISION CYCLE PROTEIN 27 HOMOLOG"/>
    <property type="match status" value="1"/>
</dbReference>
<name>A0A2S1LE66_9FLAO</name>
<dbReference type="Pfam" id="PF13181">
    <property type="entry name" value="TPR_8"/>
    <property type="match status" value="1"/>
</dbReference>
<sequence>MDSIKTYHANGKKNEVFYFDAMGLMDGAADQFNIEGEKMVSTTFLYGKISGRIDYKIPYENTRQEDTRKKALENLVEINKRTNFNPTSLKDIYARAHLYKKLNNYTLAILDFKKLEKVLDLSLNDLKKKAPDSIRAKLIVKQTVVYDALANIYSMFEVQNTALHYYTKAIKTSPNDYRVLYNFTNYLTKIKSYRLSETYLKKILAKSPQHGHARWGISYLYLLLQDYEKALYYANLALEKEANIIKREGGNYDNGPCIKAIRGLAYHKLGETEKGIADLTEVLNRAQNNSYAMKNLGIIYLDQEKYQEACTLFQKAKALDYVKLYDDKDFEPLLLAACNGKNSASQASVSKQPFVFPNPVQNNLTIMNYEFKTFDFEFFDYQSISVLHGRSIDGEINTSALPSGFYILKIYNNPYPQTFKIIKE</sequence>
<evidence type="ECO:0000256" key="2">
    <source>
        <dbReference type="PROSITE-ProRule" id="PRU00339"/>
    </source>
</evidence>
<keyword evidence="1" id="KW-0732">Signal</keyword>
<proteinExistence type="predicted"/>
<gene>
    <name evidence="4" type="ORF">FFWV33_10790</name>
</gene>
<reference evidence="4 5" key="1">
    <citation type="submission" date="2017-04" db="EMBL/GenBank/DDBJ databases">
        <title>Compelte genome sequence of WV33.</title>
        <authorList>
            <person name="Lee P.C."/>
        </authorList>
    </citation>
    <scope>NUCLEOTIDE SEQUENCE [LARGE SCALE GENOMIC DNA]</scope>
    <source>
        <strain evidence="4 5">WV33</strain>
    </source>
</reference>
<dbReference type="EMBL" id="CP020918">
    <property type="protein sequence ID" value="AWG21971.1"/>
    <property type="molecule type" value="Genomic_DNA"/>
</dbReference>
<dbReference type="InterPro" id="IPR019734">
    <property type="entry name" value="TPR_rpt"/>
</dbReference>
<protein>
    <recommendedName>
        <fullName evidence="3">Secretion system C-terminal sorting domain-containing protein</fullName>
    </recommendedName>
</protein>
<dbReference type="Pfam" id="PF18962">
    <property type="entry name" value="Por_Secre_tail"/>
    <property type="match status" value="1"/>
</dbReference>
<dbReference type="AlphaFoldDB" id="A0A2S1LE66"/>
<dbReference type="Pfam" id="PF13432">
    <property type="entry name" value="TPR_16"/>
    <property type="match status" value="2"/>
</dbReference>
<feature type="repeat" description="TPR" evidence="2">
    <location>
        <begin position="290"/>
        <end position="323"/>
    </location>
</feature>
<keyword evidence="2" id="KW-0802">TPR repeat</keyword>
<dbReference type="InterPro" id="IPR011990">
    <property type="entry name" value="TPR-like_helical_dom_sf"/>
</dbReference>
<evidence type="ECO:0000259" key="3">
    <source>
        <dbReference type="Pfam" id="PF18962"/>
    </source>
</evidence>
<dbReference type="Proteomes" id="UP000244527">
    <property type="component" value="Chromosome"/>
</dbReference>
<dbReference type="SUPFAM" id="SSF48452">
    <property type="entry name" value="TPR-like"/>
    <property type="match status" value="1"/>
</dbReference>
<dbReference type="KEGG" id="ffa:FFWV33_10790"/>
<evidence type="ECO:0000256" key="1">
    <source>
        <dbReference type="ARBA" id="ARBA00022729"/>
    </source>
</evidence>
<keyword evidence="5" id="KW-1185">Reference proteome</keyword>
<dbReference type="PROSITE" id="PS50005">
    <property type="entry name" value="TPR"/>
    <property type="match status" value="2"/>
</dbReference>